<proteinExistence type="inferred from homology"/>
<dbReference type="Proteomes" id="UP001318040">
    <property type="component" value="Chromosome 37"/>
</dbReference>
<gene>
    <name evidence="8" type="primary">DESI1</name>
</gene>
<dbReference type="AlphaFoldDB" id="A0AAJ7TRM6"/>
<dbReference type="KEGG" id="pmrn:116949554"/>
<dbReference type="CTD" id="27351"/>
<evidence type="ECO:0000256" key="5">
    <source>
        <dbReference type="ARBA" id="ARBA00047409"/>
    </source>
</evidence>
<keyword evidence="7" id="KW-1185">Reference proteome</keyword>
<protein>
    <recommendedName>
        <fullName evidence="2">palmitoyl-protein hydrolase</fullName>
        <ecNumber evidence="2">3.1.2.22</ecNumber>
    </recommendedName>
</protein>
<keyword evidence="3" id="KW-0645">Protease</keyword>
<dbReference type="GO" id="GO:0008474">
    <property type="term" value="F:palmitoyl-(protein) hydrolase activity"/>
    <property type="evidence" value="ECO:0007669"/>
    <property type="project" value="UniProtKB-EC"/>
</dbReference>
<keyword evidence="4" id="KW-0378">Hydrolase</keyword>
<comment type="catalytic activity">
    <reaction evidence="5">
        <text>S-hexadecanoyl-L-cysteinyl-[protein] + H2O = L-cysteinyl-[protein] + hexadecanoate + H(+)</text>
        <dbReference type="Rhea" id="RHEA:19233"/>
        <dbReference type="Rhea" id="RHEA-COMP:10131"/>
        <dbReference type="Rhea" id="RHEA-COMP:11032"/>
        <dbReference type="ChEBI" id="CHEBI:7896"/>
        <dbReference type="ChEBI" id="CHEBI:15377"/>
        <dbReference type="ChEBI" id="CHEBI:15378"/>
        <dbReference type="ChEBI" id="CHEBI:29950"/>
        <dbReference type="ChEBI" id="CHEBI:74151"/>
        <dbReference type="EC" id="3.1.2.22"/>
    </reaction>
    <physiologicalReaction direction="left-to-right" evidence="5">
        <dbReference type="Rhea" id="RHEA:19234"/>
    </physiologicalReaction>
</comment>
<dbReference type="PANTHER" id="PTHR12378">
    <property type="entry name" value="DESUMOYLATING ISOPEPTIDASE"/>
    <property type="match status" value="1"/>
</dbReference>
<sequence>MESYDVKLYVYDLSRGMARQMSLPLLGKQLEGIWHTAVVVFGQEYFYGGGGIECCQPGGTVLGSPDSVEELGQTQVTEDIFLEYLSGLGEDAFNGERYHLFKHNCNTFSNEVAQFLTGRPIPAHITELPDEVLATPFGQMILPLLEGMQVSAAGGRPVGTRGSSNLQ</sequence>
<dbReference type="RefSeq" id="XP_032822868.1">
    <property type="nucleotide sequence ID" value="XM_032966977.1"/>
</dbReference>
<dbReference type="PANTHER" id="PTHR12378:SF7">
    <property type="entry name" value="DESUMOYLATING ISOPEPTIDASE 1"/>
    <property type="match status" value="1"/>
</dbReference>
<dbReference type="SMART" id="SM01179">
    <property type="entry name" value="DUF862"/>
    <property type="match status" value="1"/>
</dbReference>
<dbReference type="GO" id="GO:0006508">
    <property type="term" value="P:proteolysis"/>
    <property type="evidence" value="ECO:0007669"/>
    <property type="project" value="UniProtKB-KW"/>
</dbReference>
<dbReference type="GeneID" id="116949554"/>
<accession>A0AAJ7TRM6</accession>
<evidence type="ECO:0000313" key="8">
    <source>
        <dbReference type="RefSeq" id="XP_032822868.1"/>
    </source>
</evidence>
<name>A0AAJ7TRM6_PETMA</name>
<evidence type="ECO:0000313" key="7">
    <source>
        <dbReference type="Proteomes" id="UP001318040"/>
    </source>
</evidence>
<evidence type="ECO:0000256" key="1">
    <source>
        <dbReference type="ARBA" id="ARBA00008140"/>
    </source>
</evidence>
<dbReference type="PROSITE" id="PS51858">
    <property type="entry name" value="PPPDE"/>
    <property type="match status" value="1"/>
</dbReference>
<dbReference type="EC" id="3.1.2.22" evidence="2"/>
<evidence type="ECO:0000256" key="4">
    <source>
        <dbReference type="ARBA" id="ARBA00022801"/>
    </source>
</evidence>
<dbReference type="InterPro" id="IPR042266">
    <property type="entry name" value="PPPDE_sf"/>
</dbReference>
<dbReference type="InterPro" id="IPR008580">
    <property type="entry name" value="PPPDE_dom"/>
</dbReference>
<dbReference type="Gene3D" id="3.90.1720.30">
    <property type="entry name" value="PPPDE domains"/>
    <property type="match status" value="1"/>
</dbReference>
<evidence type="ECO:0000256" key="2">
    <source>
        <dbReference type="ARBA" id="ARBA00012423"/>
    </source>
</evidence>
<reference evidence="8" key="1">
    <citation type="submission" date="2025-08" db="UniProtKB">
        <authorList>
            <consortium name="RefSeq"/>
        </authorList>
    </citation>
    <scope>IDENTIFICATION</scope>
    <source>
        <tissue evidence="8">Sperm</tissue>
    </source>
</reference>
<organism evidence="7 8">
    <name type="scientific">Petromyzon marinus</name>
    <name type="common">Sea lamprey</name>
    <dbReference type="NCBI Taxonomy" id="7757"/>
    <lineage>
        <taxon>Eukaryota</taxon>
        <taxon>Metazoa</taxon>
        <taxon>Chordata</taxon>
        <taxon>Craniata</taxon>
        <taxon>Vertebrata</taxon>
        <taxon>Cyclostomata</taxon>
        <taxon>Hyperoartia</taxon>
        <taxon>Petromyzontiformes</taxon>
        <taxon>Petromyzontidae</taxon>
        <taxon>Petromyzon</taxon>
    </lineage>
</organism>
<dbReference type="GO" id="GO:0008233">
    <property type="term" value="F:peptidase activity"/>
    <property type="evidence" value="ECO:0007669"/>
    <property type="project" value="UniProtKB-KW"/>
</dbReference>
<evidence type="ECO:0000259" key="6">
    <source>
        <dbReference type="PROSITE" id="PS51858"/>
    </source>
</evidence>
<dbReference type="Pfam" id="PF05903">
    <property type="entry name" value="Peptidase_C97"/>
    <property type="match status" value="1"/>
</dbReference>
<feature type="domain" description="PPPDE" evidence="6">
    <location>
        <begin position="4"/>
        <end position="146"/>
    </location>
</feature>
<evidence type="ECO:0000256" key="3">
    <source>
        <dbReference type="ARBA" id="ARBA00022670"/>
    </source>
</evidence>
<comment type="similarity">
    <text evidence="1">Belongs to the DeSI family.</text>
</comment>
<dbReference type="GO" id="GO:0070646">
    <property type="term" value="P:protein modification by small protein removal"/>
    <property type="evidence" value="ECO:0007669"/>
    <property type="project" value="TreeGrafter"/>
</dbReference>